<reference evidence="1" key="1">
    <citation type="submission" date="2022-06" db="EMBL/GenBank/DDBJ databases">
        <title>Genomic Encyclopedia of Archaeal and Bacterial Type Strains, Phase II (KMG-II): from individual species to whole genera.</title>
        <authorList>
            <person name="Goeker M."/>
        </authorList>
    </citation>
    <scope>NUCLEOTIDE SEQUENCE</scope>
    <source>
        <strain evidence="1">DSM 43935</strain>
    </source>
</reference>
<protein>
    <submittedName>
        <fullName evidence="1">Uncharacterized protein</fullName>
    </submittedName>
</protein>
<organism evidence="1 2">
    <name type="scientific">Goodfellowiella coeruleoviolacea</name>
    <dbReference type="NCBI Taxonomy" id="334858"/>
    <lineage>
        <taxon>Bacteria</taxon>
        <taxon>Bacillati</taxon>
        <taxon>Actinomycetota</taxon>
        <taxon>Actinomycetes</taxon>
        <taxon>Pseudonocardiales</taxon>
        <taxon>Pseudonocardiaceae</taxon>
        <taxon>Goodfellowiella</taxon>
    </lineage>
</organism>
<dbReference type="AlphaFoldDB" id="A0AAE3KCW2"/>
<evidence type="ECO:0000313" key="1">
    <source>
        <dbReference type="EMBL" id="MCP2163341.1"/>
    </source>
</evidence>
<comment type="caution">
    <text evidence="1">The sequence shown here is derived from an EMBL/GenBank/DDBJ whole genome shotgun (WGS) entry which is preliminary data.</text>
</comment>
<keyword evidence="2" id="KW-1185">Reference proteome</keyword>
<dbReference type="RefSeq" id="WP_253765886.1">
    <property type="nucleotide sequence ID" value="NZ_JAMTCK010000001.1"/>
</dbReference>
<name>A0AAE3KCW2_9PSEU</name>
<dbReference type="Proteomes" id="UP001206128">
    <property type="component" value="Unassembled WGS sequence"/>
</dbReference>
<proteinExistence type="predicted"/>
<accession>A0AAE3KCW2</accession>
<gene>
    <name evidence="1" type="ORF">LX83_000181</name>
</gene>
<sequence>MEPPSERSGILILRVWVEDGRPDSFRARIIRTIGAHQQPPSAVSAVDDVHAAVQAWLNDLLGPGR</sequence>
<dbReference type="EMBL" id="JAMTCK010000001">
    <property type="protein sequence ID" value="MCP2163341.1"/>
    <property type="molecule type" value="Genomic_DNA"/>
</dbReference>
<evidence type="ECO:0000313" key="2">
    <source>
        <dbReference type="Proteomes" id="UP001206128"/>
    </source>
</evidence>